<keyword evidence="8" id="KW-1185">Reference proteome</keyword>
<dbReference type="Proteomes" id="UP001597044">
    <property type="component" value="Unassembled WGS sequence"/>
</dbReference>
<protein>
    <recommendedName>
        <fullName evidence="6">Probable membrane transporter protein</fullName>
    </recommendedName>
</protein>
<dbReference type="InterPro" id="IPR051598">
    <property type="entry name" value="TSUP/Inactive_protease-like"/>
</dbReference>
<comment type="similarity">
    <text evidence="2 6">Belongs to the 4-toluene sulfonate uptake permease (TSUP) (TC 2.A.102) family.</text>
</comment>
<feature type="transmembrane region" description="Helical" evidence="6">
    <location>
        <begin position="220"/>
        <end position="240"/>
    </location>
</feature>
<sequence>MLVSEFSFIAAGALVGFVVGLTGVGGGSLMTPLLTMMGVPLHTAIGTDLLYASISKTGGAIVHHRHRNIDWRITLTLATGSIPAAALTVYALANWFPDASAYKHILTSSLGFMLLVSALSILLRPAIQRRMAKREQSNWGVRAWVDRHTQALTITMGVLLGILVTLSSVGAGVFGVMVLVTLFPALAMIRIIGTDVTHAVMLTLIAGLGHMSMGHVDWHMLGFLLIGSLPMIVIGTTLSSRLREDIIRPILGATLLLLSLRFIFI</sequence>
<keyword evidence="6" id="KW-1003">Cell membrane</keyword>
<feature type="transmembrane region" description="Helical" evidence="6">
    <location>
        <begin position="105"/>
        <end position="127"/>
    </location>
</feature>
<feature type="transmembrane region" description="Helical" evidence="6">
    <location>
        <begin position="189"/>
        <end position="208"/>
    </location>
</feature>
<dbReference type="PANTHER" id="PTHR43701:SF2">
    <property type="entry name" value="MEMBRANE TRANSPORTER PROTEIN YJNA-RELATED"/>
    <property type="match status" value="1"/>
</dbReference>
<feature type="transmembrane region" description="Helical" evidence="6">
    <location>
        <begin position="6"/>
        <end position="27"/>
    </location>
</feature>
<reference evidence="8" key="1">
    <citation type="journal article" date="2019" name="Int. J. Syst. Evol. Microbiol.">
        <title>The Global Catalogue of Microorganisms (GCM) 10K type strain sequencing project: providing services to taxonomists for standard genome sequencing and annotation.</title>
        <authorList>
            <consortium name="The Broad Institute Genomics Platform"/>
            <consortium name="The Broad Institute Genome Sequencing Center for Infectious Disease"/>
            <person name="Wu L."/>
            <person name="Ma J."/>
        </authorList>
    </citation>
    <scope>NUCLEOTIDE SEQUENCE [LARGE SCALE GENOMIC DNA]</scope>
    <source>
        <strain evidence="8">CCUG 63419</strain>
    </source>
</reference>
<evidence type="ECO:0000256" key="2">
    <source>
        <dbReference type="ARBA" id="ARBA00009142"/>
    </source>
</evidence>
<evidence type="ECO:0000313" key="7">
    <source>
        <dbReference type="EMBL" id="MFD0949679.1"/>
    </source>
</evidence>
<feature type="transmembrane region" description="Helical" evidence="6">
    <location>
        <begin position="246"/>
        <end position="264"/>
    </location>
</feature>
<evidence type="ECO:0000256" key="3">
    <source>
        <dbReference type="ARBA" id="ARBA00022692"/>
    </source>
</evidence>
<keyword evidence="4 6" id="KW-1133">Transmembrane helix</keyword>
<evidence type="ECO:0000313" key="8">
    <source>
        <dbReference type="Proteomes" id="UP001597044"/>
    </source>
</evidence>
<keyword evidence="3 6" id="KW-0812">Transmembrane</keyword>
<comment type="caution">
    <text evidence="7">The sequence shown here is derived from an EMBL/GenBank/DDBJ whole genome shotgun (WGS) entry which is preliminary data.</text>
</comment>
<evidence type="ECO:0000256" key="5">
    <source>
        <dbReference type="ARBA" id="ARBA00023136"/>
    </source>
</evidence>
<organism evidence="7 8">
    <name type="scientific">Paraperlucidibaca wandonensis</name>
    <dbReference type="NCBI Taxonomy" id="1268273"/>
    <lineage>
        <taxon>Bacteria</taxon>
        <taxon>Pseudomonadati</taxon>
        <taxon>Pseudomonadota</taxon>
        <taxon>Gammaproteobacteria</taxon>
        <taxon>Moraxellales</taxon>
        <taxon>Moraxellaceae</taxon>
        <taxon>Paraperlucidibaca</taxon>
    </lineage>
</organism>
<dbReference type="InterPro" id="IPR002781">
    <property type="entry name" value="TM_pro_TauE-like"/>
</dbReference>
<name>A0ABW3HER1_9GAMM</name>
<gene>
    <name evidence="7" type="ORF">ACFQ0F_04620</name>
</gene>
<proteinExistence type="inferred from homology"/>
<feature type="transmembrane region" description="Helical" evidence="6">
    <location>
        <begin position="73"/>
        <end position="93"/>
    </location>
</feature>
<dbReference type="EMBL" id="JBHTIT010000001">
    <property type="protein sequence ID" value="MFD0949679.1"/>
    <property type="molecule type" value="Genomic_DNA"/>
</dbReference>
<comment type="subcellular location">
    <subcellularLocation>
        <location evidence="6">Cell membrane</location>
        <topology evidence="6">Multi-pass membrane protein</topology>
    </subcellularLocation>
    <subcellularLocation>
        <location evidence="1">Membrane</location>
        <topology evidence="1">Multi-pass membrane protein</topology>
    </subcellularLocation>
</comment>
<feature type="transmembrane region" description="Helical" evidence="6">
    <location>
        <begin position="157"/>
        <end position="183"/>
    </location>
</feature>
<dbReference type="Pfam" id="PF01925">
    <property type="entry name" value="TauE"/>
    <property type="match status" value="1"/>
</dbReference>
<keyword evidence="5 6" id="KW-0472">Membrane</keyword>
<evidence type="ECO:0000256" key="4">
    <source>
        <dbReference type="ARBA" id="ARBA00022989"/>
    </source>
</evidence>
<evidence type="ECO:0000256" key="6">
    <source>
        <dbReference type="RuleBase" id="RU363041"/>
    </source>
</evidence>
<accession>A0ABW3HER1</accession>
<evidence type="ECO:0000256" key="1">
    <source>
        <dbReference type="ARBA" id="ARBA00004141"/>
    </source>
</evidence>
<dbReference type="RefSeq" id="WP_340674789.1">
    <property type="nucleotide sequence ID" value="NZ_JBHTIT010000001.1"/>
</dbReference>
<dbReference type="PANTHER" id="PTHR43701">
    <property type="entry name" value="MEMBRANE TRANSPORTER PROTEIN MJ0441-RELATED"/>
    <property type="match status" value="1"/>
</dbReference>